<dbReference type="Pfam" id="PF00403">
    <property type="entry name" value="HMA"/>
    <property type="match status" value="2"/>
</dbReference>
<evidence type="ECO:0000313" key="24">
    <source>
        <dbReference type="Proteomes" id="UP000886796"/>
    </source>
</evidence>
<evidence type="ECO:0000256" key="10">
    <source>
        <dbReference type="ARBA" id="ARBA00022741"/>
    </source>
</evidence>
<dbReference type="SUPFAM" id="SSF81665">
    <property type="entry name" value="Calcium ATPase, transmembrane domain M"/>
    <property type="match status" value="1"/>
</dbReference>
<keyword evidence="11" id="KW-0187">Copper transport</keyword>
<evidence type="ECO:0000313" key="23">
    <source>
        <dbReference type="EMBL" id="HIQ67092.1"/>
    </source>
</evidence>
<evidence type="ECO:0000256" key="6">
    <source>
        <dbReference type="ARBA" id="ARBA00022475"/>
    </source>
</evidence>
<evidence type="ECO:0000256" key="5">
    <source>
        <dbReference type="ARBA" id="ARBA00022448"/>
    </source>
</evidence>
<dbReference type="InterPro" id="IPR023298">
    <property type="entry name" value="ATPase_P-typ_TM_dom_sf"/>
</dbReference>
<dbReference type="GO" id="GO:0043682">
    <property type="term" value="F:P-type divalent copper transporter activity"/>
    <property type="evidence" value="ECO:0007669"/>
    <property type="project" value="TreeGrafter"/>
</dbReference>
<keyword evidence="14" id="KW-1278">Translocase</keyword>
<dbReference type="InterPro" id="IPR018303">
    <property type="entry name" value="ATPase_P-typ_P_site"/>
</dbReference>
<evidence type="ECO:0000256" key="13">
    <source>
        <dbReference type="ARBA" id="ARBA00022842"/>
    </source>
</evidence>
<dbReference type="SFLD" id="SFLDF00027">
    <property type="entry name" value="p-type_atpase"/>
    <property type="match status" value="1"/>
</dbReference>
<evidence type="ECO:0000256" key="3">
    <source>
        <dbReference type="ARBA" id="ARBA00012517"/>
    </source>
</evidence>
<evidence type="ECO:0000256" key="8">
    <source>
        <dbReference type="ARBA" id="ARBA00022692"/>
    </source>
</evidence>
<dbReference type="EMBL" id="DVFK01000016">
    <property type="protein sequence ID" value="HIQ67092.1"/>
    <property type="molecule type" value="Genomic_DNA"/>
</dbReference>
<dbReference type="InterPro" id="IPR036163">
    <property type="entry name" value="HMA_dom_sf"/>
</dbReference>
<dbReference type="Proteomes" id="UP000886796">
    <property type="component" value="Unassembled WGS sequence"/>
</dbReference>
<feature type="domain" description="HMA" evidence="22">
    <location>
        <begin position="761"/>
        <end position="826"/>
    </location>
</feature>
<dbReference type="SFLD" id="SFLDS00003">
    <property type="entry name" value="Haloacid_Dehalogenase"/>
    <property type="match status" value="1"/>
</dbReference>
<dbReference type="NCBIfam" id="TIGR01525">
    <property type="entry name" value="ATPase-IB_hvy"/>
    <property type="match status" value="1"/>
</dbReference>
<dbReference type="PROSITE" id="PS50846">
    <property type="entry name" value="HMA_2"/>
    <property type="match status" value="2"/>
</dbReference>
<dbReference type="PRINTS" id="PR00943">
    <property type="entry name" value="CUATPASE"/>
</dbReference>
<reference evidence="23" key="1">
    <citation type="submission" date="2020-10" db="EMBL/GenBank/DDBJ databases">
        <authorList>
            <person name="Gilroy R."/>
        </authorList>
    </citation>
    <scope>NUCLEOTIDE SEQUENCE</scope>
    <source>
        <strain evidence="23">13361</strain>
    </source>
</reference>
<evidence type="ECO:0000256" key="18">
    <source>
        <dbReference type="ARBA" id="ARBA00023136"/>
    </source>
</evidence>
<dbReference type="PANTHER" id="PTHR43520">
    <property type="entry name" value="ATP7, ISOFORM B"/>
    <property type="match status" value="1"/>
</dbReference>
<keyword evidence="17" id="KW-0406">Ion transport</keyword>
<dbReference type="InterPro" id="IPR008250">
    <property type="entry name" value="ATPase_P-typ_transduc_dom_A_sf"/>
</dbReference>
<dbReference type="NCBIfam" id="TIGR01511">
    <property type="entry name" value="ATPase-IB1_Cu"/>
    <property type="match status" value="1"/>
</dbReference>
<evidence type="ECO:0000256" key="21">
    <source>
        <dbReference type="RuleBase" id="RU362081"/>
    </source>
</evidence>
<dbReference type="PRINTS" id="PR00119">
    <property type="entry name" value="CATATPASE"/>
</dbReference>
<dbReference type="FunFam" id="3.30.70.100:FF:000005">
    <property type="entry name" value="Copper-exporting P-type ATPase A"/>
    <property type="match status" value="1"/>
</dbReference>
<feature type="transmembrane region" description="Helical" evidence="21">
    <location>
        <begin position="157"/>
        <end position="179"/>
    </location>
</feature>
<evidence type="ECO:0000256" key="14">
    <source>
        <dbReference type="ARBA" id="ARBA00022967"/>
    </source>
</evidence>
<dbReference type="EC" id="7.2.2.8" evidence="3"/>
<dbReference type="Pfam" id="PF00122">
    <property type="entry name" value="E1-E2_ATPase"/>
    <property type="match status" value="1"/>
</dbReference>
<keyword evidence="9 21" id="KW-0479">Metal-binding</keyword>
<keyword evidence="5" id="KW-0813">Transport</keyword>
<dbReference type="InterPro" id="IPR023214">
    <property type="entry name" value="HAD_sf"/>
</dbReference>
<evidence type="ECO:0000256" key="11">
    <source>
        <dbReference type="ARBA" id="ARBA00022796"/>
    </source>
</evidence>
<dbReference type="GO" id="GO:0005507">
    <property type="term" value="F:copper ion binding"/>
    <property type="evidence" value="ECO:0007669"/>
    <property type="project" value="TreeGrafter"/>
</dbReference>
<dbReference type="GO" id="GO:0140581">
    <property type="term" value="F:P-type monovalent copper transporter activity"/>
    <property type="evidence" value="ECO:0007669"/>
    <property type="project" value="UniProtKB-EC"/>
</dbReference>
<evidence type="ECO:0000256" key="2">
    <source>
        <dbReference type="ARBA" id="ARBA00006024"/>
    </source>
</evidence>
<dbReference type="GO" id="GO:0005524">
    <property type="term" value="F:ATP binding"/>
    <property type="evidence" value="ECO:0007669"/>
    <property type="project" value="UniProtKB-UniRule"/>
</dbReference>
<dbReference type="CDD" id="cd00371">
    <property type="entry name" value="HMA"/>
    <property type="match status" value="2"/>
</dbReference>
<dbReference type="InterPro" id="IPR044492">
    <property type="entry name" value="P_typ_ATPase_HD_dom"/>
</dbReference>
<comment type="catalytic activity">
    <reaction evidence="20">
        <text>Cu(+)(in) + ATP + H2O = Cu(+)(out) + ADP + phosphate + H(+)</text>
        <dbReference type="Rhea" id="RHEA:25792"/>
        <dbReference type="ChEBI" id="CHEBI:15377"/>
        <dbReference type="ChEBI" id="CHEBI:15378"/>
        <dbReference type="ChEBI" id="CHEBI:30616"/>
        <dbReference type="ChEBI" id="CHEBI:43474"/>
        <dbReference type="ChEBI" id="CHEBI:49552"/>
        <dbReference type="ChEBI" id="CHEBI:456216"/>
        <dbReference type="EC" id="7.2.2.8"/>
    </reaction>
</comment>
<evidence type="ECO:0000256" key="1">
    <source>
        <dbReference type="ARBA" id="ARBA00004651"/>
    </source>
</evidence>
<dbReference type="NCBIfam" id="TIGR01494">
    <property type="entry name" value="ATPase_P-type"/>
    <property type="match status" value="1"/>
</dbReference>
<feature type="transmembrane region" description="Helical" evidence="21">
    <location>
        <begin position="191"/>
        <end position="213"/>
    </location>
</feature>
<feature type="transmembrane region" description="Helical" evidence="21">
    <location>
        <begin position="716"/>
        <end position="735"/>
    </location>
</feature>
<dbReference type="SUPFAM" id="SSF56784">
    <property type="entry name" value="HAD-like"/>
    <property type="match status" value="1"/>
</dbReference>
<dbReference type="InterPro" id="IPR006121">
    <property type="entry name" value="HMA_dom"/>
</dbReference>
<keyword evidence="16" id="KW-0186">Copper</keyword>
<keyword evidence="15 21" id="KW-1133">Transmembrane helix</keyword>
<comment type="subcellular location">
    <subcellularLocation>
        <location evidence="1">Cell membrane</location>
        <topology evidence="1">Multi-pass membrane protein</topology>
    </subcellularLocation>
</comment>
<dbReference type="Gene3D" id="3.40.1110.10">
    <property type="entry name" value="Calcium-transporting ATPase, cytoplasmic domain N"/>
    <property type="match status" value="1"/>
</dbReference>
<sequence length="827" mass="86510">MEHYKVKGMTCAACSARVEKAARSVPGVTDCSVNLLTGDMTVEGQVSPQEVISAVEKAGYQASTKGAEKREAPKAEKAAGNLPARLIASLVFLGILMYLSMGRMLWDVPLPAFLEKSSTASGIAQLLLSGIILVINQRFFINGSKSLLHGAPNMDTLVALGAGVSYAYSTVLVFAMAGAEAAGEAEKAAHMLHGLYFESAAMILALITLGKLLEARAKGKTTKALEGLMALAPQTAVVLVDGKEQEIPIEKLKVGDIFVVRPGGRIPVDGEIVKGQCAVDQSALTGESIPVDLQEGDRVYAACINMTGYIQCKALRVGEDTTLSQIIRMVSDASATKAPIAKVADRVAGIFVPTVLGISLVTLAVWLIVGAPLSDALSRAITVLVISCPCALGLATPVAVMVGSGLGARNGILFKNAPALEMMGRIHTVALDKTGTITQGSPKVTDVIPLGGWEETALLQLACSLEKGSEHPLAKAILQEGAERNLDIAPVEDFRVYPGNGLTGRWQGKAVATGKPDFIRDFAPLEEKARLQADALSQAGKTPLYFACDGVLAGVIAVADPVKPDSAQAISELKTMGIQVVMITGDNTRTAEAVGKQAGVDRVVANVLPDGKAQAVENLQKQGKVAMVGDGINDAPALATADVGVAIGAGADVAIDSADVVLVNSSLSQLVSAVKLSRATLRNIHENLFWAFFYNLLGIPLAAGVFLPIFHWELTPMFGAAAMSLSSFCVVSNALRLNFAKIGAKPRENTIIQPKKENETMKVTVKIEGMMCTHCKAHVEKALSAIDGVTSVTADHVAGTATVESTREIPQGELKAAVEAAGYTYLG</sequence>
<feature type="transmembrane region" description="Helical" evidence="21">
    <location>
        <begin position="86"/>
        <end position="106"/>
    </location>
</feature>
<keyword evidence="10 21" id="KW-0547">Nucleotide-binding</keyword>
<dbReference type="Pfam" id="PF00702">
    <property type="entry name" value="Hydrolase"/>
    <property type="match status" value="1"/>
</dbReference>
<dbReference type="InterPro" id="IPR059000">
    <property type="entry name" value="ATPase_P-type_domA"/>
</dbReference>
<evidence type="ECO:0000256" key="19">
    <source>
        <dbReference type="ARBA" id="ARBA00029719"/>
    </source>
</evidence>
<evidence type="ECO:0000259" key="22">
    <source>
        <dbReference type="PROSITE" id="PS50846"/>
    </source>
</evidence>
<feature type="domain" description="HMA" evidence="22">
    <location>
        <begin position="1"/>
        <end position="63"/>
    </location>
</feature>
<keyword evidence="7" id="KW-0597">Phosphoprotein</keyword>
<keyword evidence="18 21" id="KW-0472">Membrane</keyword>
<dbReference type="FunFam" id="3.40.50.1000:FF:000144">
    <property type="entry name" value="copper-transporting ATPase 1 isoform X2"/>
    <property type="match status" value="1"/>
</dbReference>
<dbReference type="InterPro" id="IPR023299">
    <property type="entry name" value="ATPase_P-typ_cyto_dom_N"/>
</dbReference>
<dbReference type="Gene3D" id="2.70.150.10">
    <property type="entry name" value="Calcium-transporting ATPase, cytoplasmic transduction domain A"/>
    <property type="match status" value="1"/>
</dbReference>
<evidence type="ECO:0000256" key="7">
    <source>
        <dbReference type="ARBA" id="ARBA00022553"/>
    </source>
</evidence>
<dbReference type="SUPFAM" id="SSF55008">
    <property type="entry name" value="HMA, heavy metal-associated domain"/>
    <property type="match status" value="2"/>
</dbReference>
<dbReference type="SUPFAM" id="SSF81653">
    <property type="entry name" value="Calcium ATPase, transduction domain A"/>
    <property type="match status" value="1"/>
</dbReference>
<evidence type="ECO:0000256" key="20">
    <source>
        <dbReference type="ARBA" id="ARBA00049289"/>
    </source>
</evidence>
<dbReference type="InterPro" id="IPR001757">
    <property type="entry name" value="P_typ_ATPase"/>
</dbReference>
<dbReference type="InterPro" id="IPR027256">
    <property type="entry name" value="P-typ_ATPase_IB"/>
</dbReference>
<dbReference type="GO" id="GO:0055070">
    <property type="term" value="P:copper ion homeostasis"/>
    <property type="evidence" value="ECO:0007669"/>
    <property type="project" value="TreeGrafter"/>
</dbReference>
<dbReference type="SFLD" id="SFLDG00002">
    <property type="entry name" value="C1.7:_P-type_atpase_like"/>
    <property type="match status" value="1"/>
</dbReference>
<dbReference type="Gene3D" id="3.30.70.100">
    <property type="match status" value="2"/>
</dbReference>
<keyword evidence="13" id="KW-0460">Magnesium</keyword>
<evidence type="ECO:0000256" key="15">
    <source>
        <dbReference type="ARBA" id="ARBA00022989"/>
    </source>
</evidence>
<dbReference type="InterPro" id="IPR036412">
    <property type="entry name" value="HAD-like_sf"/>
</dbReference>
<feature type="transmembrane region" description="Helical" evidence="21">
    <location>
        <begin position="688"/>
        <end position="710"/>
    </location>
</feature>
<organism evidence="23 24">
    <name type="scientific">Candidatus Faecousia excrementigallinarum</name>
    <dbReference type="NCBI Taxonomy" id="2840806"/>
    <lineage>
        <taxon>Bacteria</taxon>
        <taxon>Bacillati</taxon>
        <taxon>Bacillota</taxon>
        <taxon>Clostridia</taxon>
        <taxon>Eubacteriales</taxon>
        <taxon>Oscillospiraceae</taxon>
        <taxon>Faecousia</taxon>
    </lineage>
</organism>
<name>A0A9D0Z125_9FIRM</name>
<dbReference type="FunFam" id="2.70.150.10:FF:000002">
    <property type="entry name" value="Copper-transporting ATPase 1, putative"/>
    <property type="match status" value="1"/>
</dbReference>
<dbReference type="CDD" id="cd02094">
    <property type="entry name" value="P-type_ATPase_Cu-like"/>
    <property type="match status" value="1"/>
</dbReference>
<gene>
    <name evidence="23" type="ORF">IAB74_01095</name>
</gene>
<comment type="caution">
    <text evidence="23">The sequence shown here is derived from an EMBL/GenBank/DDBJ whole genome shotgun (WGS) entry which is preliminary data.</text>
</comment>
<proteinExistence type="inferred from homology"/>
<protein>
    <recommendedName>
        <fullName evidence="4">Copper-exporting P-type ATPase</fullName>
        <ecNumber evidence="3">7.2.2.8</ecNumber>
    </recommendedName>
    <alternativeName>
        <fullName evidence="19">Copper-exporting P-type ATPase A</fullName>
    </alternativeName>
</protein>
<dbReference type="AlphaFoldDB" id="A0A9D0Z125"/>
<dbReference type="GO" id="GO:0005886">
    <property type="term" value="C:plasma membrane"/>
    <property type="evidence" value="ECO:0007669"/>
    <property type="project" value="UniProtKB-SubCell"/>
</dbReference>
<evidence type="ECO:0000256" key="17">
    <source>
        <dbReference type="ARBA" id="ARBA00023065"/>
    </source>
</evidence>
<dbReference type="Gene3D" id="3.40.50.1000">
    <property type="entry name" value="HAD superfamily/HAD-like"/>
    <property type="match status" value="1"/>
</dbReference>
<evidence type="ECO:0000256" key="4">
    <source>
        <dbReference type="ARBA" id="ARBA00015102"/>
    </source>
</evidence>
<evidence type="ECO:0000256" key="16">
    <source>
        <dbReference type="ARBA" id="ARBA00023008"/>
    </source>
</evidence>
<dbReference type="PROSITE" id="PS00154">
    <property type="entry name" value="ATPASE_E1_E2"/>
    <property type="match status" value="1"/>
</dbReference>
<comment type="similarity">
    <text evidence="2 21">Belongs to the cation transport ATPase (P-type) (TC 3.A.3) family. Type IB subfamily.</text>
</comment>
<accession>A0A9D0Z125</accession>
<keyword evidence="6 21" id="KW-1003">Cell membrane</keyword>
<feature type="transmembrane region" description="Helical" evidence="21">
    <location>
        <begin position="347"/>
        <end position="369"/>
    </location>
</feature>
<reference evidence="23" key="2">
    <citation type="journal article" date="2021" name="PeerJ">
        <title>Extensive microbial diversity within the chicken gut microbiome revealed by metagenomics and culture.</title>
        <authorList>
            <person name="Gilroy R."/>
            <person name="Ravi A."/>
            <person name="Getino M."/>
            <person name="Pursley I."/>
            <person name="Horton D.L."/>
            <person name="Alikhan N.F."/>
            <person name="Baker D."/>
            <person name="Gharbi K."/>
            <person name="Hall N."/>
            <person name="Watson M."/>
            <person name="Adriaenssens E.M."/>
            <person name="Foster-Nyarko E."/>
            <person name="Jarju S."/>
            <person name="Secka A."/>
            <person name="Antonio M."/>
            <person name="Oren A."/>
            <person name="Chaudhuri R.R."/>
            <person name="La Ragione R."/>
            <person name="Hildebrand F."/>
            <person name="Pallen M.J."/>
        </authorList>
    </citation>
    <scope>NUCLEOTIDE SEQUENCE</scope>
    <source>
        <strain evidence="23">13361</strain>
    </source>
</reference>
<keyword evidence="8 21" id="KW-0812">Transmembrane</keyword>
<dbReference type="PANTHER" id="PTHR43520:SF8">
    <property type="entry name" value="P-TYPE CU(+) TRANSPORTER"/>
    <property type="match status" value="1"/>
</dbReference>
<evidence type="ECO:0000256" key="12">
    <source>
        <dbReference type="ARBA" id="ARBA00022840"/>
    </source>
</evidence>
<feature type="transmembrane region" description="Helical" evidence="21">
    <location>
        <begin position="118"/>
        <end position="136"/>
    </location>
</feature>
<dbReference type="GO" id="GO:0016887">
    <property type="term" value="F:ATP hydrolysis activity"/>
    <property type="evidence" value="ECO:0007669"/>
    <property type="project" value="InterPro"/>
</dbReference>
<keyword evidence="12 21" id="KW-0067">ATP-binding</keyword>
<evidence type="ECO:0000256" key="9">
    <source>
        <dbReference type="ARBA" id="ARBA00022723"/>
    </source>
</evidence>
<feature type="transmembrane region" description="Helical" evidence="21">
    <location>
        <begin position="381"/>
        <end position="406"/>
    </location>
</feature>